<feature type="transmembrane region" description="Helical" evidence="1">
    <location>
        <begin position="53"/>
        <end position="75"/>
    </location>
</feature>
<evidence type="ECO:0000313" key="2">
    <source>
        <dbReference type="EMBL" id="NOU62576.1"/>
    </source>
</evidence>
<proteinExistence type="predicted"/>
<comment type="caution">
    <text evidence="2">The sequence shown here is derived from an EMBL/GenBank/DDBJ whole genome shotgun (WGS) entry which is preliminary data.</text>
</comment>
<keyword evidence="1" id="KW-0812">Transmembrane</keyword>
<dbReference type="EMBL" id="WHNY01000004">
    <property type="protein sequence ID" value="NOU62576.1"/>
    <property type="molecule type" value="Genomic_DNA"/>
</dbReference>
<sequence>MSTIKIHETQTEKERLYNNDNFVNEDLRSIQNIEGGGPIKRIDLNTMPRPLKAFGYFFFSILVLFGATTVLISFLR</sequence>
<dbReference type="Proteomes" id="UP000653578">
    <property type="component" value="Unassembled WGS sequence"/>
</dbReference>
<reference evidence="2 3" key="1">
    <citation type="submission" date="2019-10" db="EMBL/GenBank/DDBJ databases">
        <title>Description of Paenibacillus humi sp. nov.</title>
        <authorList>
            <person name="Carlier A."/>
            <person name="Qi S."/>
        </authorList>
    </citation>
    <scope>NUCLEOTIDE SEQUENCE [LARGE SCALE GENOMIC DNA]</scope>
    <source>
        <strain evidence="2 3">LMG 31461</strain>
    </source>
</reference>
<protein>
    <recommendedName>
        <fullName evidence="4">Amino acid transporter</fullName>
    </recommendedName>
</protein>
<evidence type="ECO:0000313" key="3">
    <source>
        <dbReference type="Proteomes" id="UP000653578"/>
    </source>
</evidence>
<evidence type="ECO:0008006" key="4">
    <source>
        <dbReference type="Google" id="ProtNLM"/>
    </source>
</evidence>
<name>A0ABX1X2F5_9BACL</name>
<organism evidence="2 3">
    <name type="scientific">Paenibacillus plantarum</name>
    <dbReference type="NCBI Taxonomy" id="2654975"/>
    <lineage>
        <taxon>Bacteria</taxon>
        <taxon>Bacillati</taxon>
        <taxon>Bacillota</taxon>
        <taxon>Bacilli</taxon>
        <taxon>Bacillales</taxon>
        <taxon>Paenibacillaceae</taxon>
        <taxon>Paenibacillus</taxon>
    </lineage>
</organism>
<accession>A0ABX1X2F5</accession>
<keyword evidence="1" id="KW-0472">Membrane</keyword>
<keyword evidence="1" id="KW-1133">Transmembrane helix</keyword>
<gene>
    <name evidence="2" type="ORF">GC096_00770</name>
</gene>
<dbReference type="RefSeq" id="WP_171628393.1">
    <property type="nucleotide sequence ID" value="NZ_WHNY01000004.1"/>
</dbReference>
<keyword evidence="3" id="KW-1185">Reference proteome</keyword>
<evidence type="ECO:0000256" key="1">
    <source>
        <dbReference type="SAM" id="Phobius"/>
    </source>
</evidence>